<evidence type="ECO:0000313" key="2">
    <source>
        <dbReference type="EMBL" id="MCI4657166.1"/>
    </source>
</evidence>
<evidence type="ECO:0000256" key="1">
    <source>
        <dbReference type="SAM" id="Phobius"/>
    </source>
</evidence>
<accession>A0AA41QW15</accession>
<keyword evidence="1" id="KW-0472">Membrane</keyword>
<dbReference type="EMBL" id="JALGAR010000001">
    <property type="protein sequence ID" value="MCI4657166.1"/>
    <property type="molecule type" value="Genomic_DNA"/>
</dbReference>
<name>A0AA41QW15_9MICO</name>
<feature type="transmembrane region" description="Helical" evidence="1">
    <location>
        <begin position="88"/>
        <end position="107"/>
    </location>
</feature>
<protein>
    <submittedName>
        <fullName evidence="2">Uncharacterized protein</fullName>
    </submittedName>
</protein>
<dbReference type="RefSeq" id="WP_243011152.1">
    <property type="nucleotide sequence ID" value="NZ_JALGAR010000001.1"/>
</dbReference>
<keyword evidence="1" id="KW-0812">Transmembrane</keyword>
<reference evidence="2" key="1">
    <citation type="submission" date="2022-03" db="EMBL/GenBank/DDBJ databases">
        <title>Cryobacterium sp. nov. strain ZS14-85, isolated from Antarctic soil.</title>
        <authorList>
            <person name="Li J."/>
            <person name="Niu G."/>
        </authorList>
    </citation>
    <scope>NUCLEOTIDE SEQUENCE</scope>
    <source>
        <strain evidence="2">ZS14-85</strain>
    </source>
</reference>
<keyword evidence="1" id="KW-1133">Transmembrane helix</keyword>
<dbReference type="Proteomes" id="UP001165341">
    <property type="component" value="Unassembled WGS sequence"/>
</dbReference>
<keyword evidence="3" id="KW-1185">Reference proteome</keyword>
<gene>
    <name evidence="2" type="ORF">MQH31_04990</name>
</gene>
<feature type="transmembrane region" description="Helical" evidence="1">
    <location>
        <begin position="24"/>
        <end position="41"/>
    </location>
</feature>
<dbReference type="AlphaFoldDB" id="A0AA41QW15"/>
<proteinExistence type="predicted"/>
<organism evidence="2 3">
    <name type="scientific">Cryobacterium zhongshanensis</name>
    <dbReference type="NCBI Taxonomy" id="2928153"/>
    <lineage>
        <taxon>Bacteria</taxon>
        <taxon>Bacillati</taxon>
        <taxon>Actinomycetota</taxon>
        <taxon>Actinomycetes</taxon>
        <taxon>Micrococcales</taxon>
        <taxon>Microbacteriaceae</taxon>
        <taxon>Cryobacterium</taxon>
    </lineage>
</organism>
<sequence>MASCVVFILGAALAIGLPSSAVPVVAGVLALIVVGFAVRTFRGEGEPVEQRRPWWKMTARPTSGFVFALLFGSQAIYVLLTFRGGSDSASSIIPIVVDGLIATMFALSSLRLRALDRTTASEKQ</sequence>
<comment type="caution">
    <text evidence="2">The sequence shown here is derived from an EMBL/GenBank/DDBJ whole genome shotgun (WGS) entry which is preliminary data.</text>
</comment>
<evidence type="ECO:0000313" key="3">
    <source>
        <dbReference type="Proteomes" id="UP001165341"/>
    </source>
</evidence>
<feature type="transmembrane region" description="Helical" evidence="1">
    <location>
        <begin position="62"/>
        <end position="82"/>
    </location>
</feature>